<reference evidence="9 10" key="1">
    <citation type="submission" date="2024-09" db="EMBL/GenBank/DDBJ databases">
        <authorList>
            <person name="Sun Q."/>
            <person name="Mori K."/>
        </authorList>
    </citation>
    <scope>NUCLEOTIDE SEQUENCE [LARGE SCALE GENOMIC DNA]</scope>
    <source>
        <strain evidence="9 10">CICC 10874</strain>
    </source>
</reference>
<dbReference type="SMART" id="SM00387">
    <property type="entry name" value="HATPase_c"/>
    <property type="match status" value="1"/>
</dbReference>
<keyword evidence="7" id="KW-1133">Transmembrane helix</keyword>
<feature type="transmembrane region" description="Helical" evidence="7">
    <location>
        <begin position="143"/>
        <end position="161"/>
    </location>
</feature>
<organism evidence="9 10">
    <name type="scientific">Brachybacterium hainanense</name>
    <dbReference type="NCBI Taxonomy" id="1541174"/>
    <lineage>
        <taxon>Bacteria</taxon>
        <taxon>Bacillati</taxon>
        <taxon>Actinomycetota</taxon>
        <taxon>Actinomycetes</taxon>
        <taxon>Micrococcales</taxon>
        <taxon>Dermabacteraceae</taxon>
        <taxon>Brachybacterium</taxon>
    </lineage>
</organism>
<feature type="transmembrane region" description="Helical" evidence="7">
    <location>
        <begin position="60"/>
        <end position="83"/>
    </location>
</feature>
<keyword evidence="7" id="KW-0812">Transmembrane</keyword>
<dbReference type="PRINTS" id="PR00344">
    <property type="entry name" value="BCTRLSENSOR"/>
</dbReference>
<dbReference type="Proteomes" id="UP001589793">
    <property type="component" value="Unassembled WGS sequence"/>
</dbReference>
<dbReference type="InterPro" id="IPR003594">
    <property type="entry name" value="HATPase_dom"/>
</dbReference>
<comment type="caution">
    <text evidence="9">The sequence shown here is derived from an EMBL/GenBank/DDBJ whole genome shotgun (WGS) entry which is preliminary data.</text>
</comment>
<dbReference type="InterPro" id="IPR036097">
    <property type="entry name" value="HisK_dim/P_sf"/>
</dbReference>
<evidence type="ECO:0000256" key="1">
    <source>
        <dbReference type="ARBA" id="ARBA00000085"/>
    </source>
</evidence>
<keyword evidence="10" id="KW-1185">Reference proteome</keyword>
<evidence type="ECO:0000256" key="7">
    <source>
        <dbReference type="SAM" id="Phobius"/>
    </source>
</evidence>
<dbReference type="PANTHER" id="PTHR43547">
    <property type="entry name" value="TWO-COMPONENT HISTIDINE KINASE"/>
    <property type="match status" value="1"/>
</dbReference>
<dbReference type="GO" id="GO:0016301">
    <property type="term" value="F:kinase activity"/>
    <property type="evidence" value="ECO:0007669"/>
    <property type="project" value="UniProtKB-KW"/>
</dbReference>
<dbReference type="Pfam" id="PF02518">
    <property type="entry name" value="HATPase_c"/>
    <property type="match status" value="1"/>
</dbReference>
<dbReference type="SMART" id="SM00388">
    <property type="entry name" value="HisKA"/>
    <property type="match status" value="1"/>
</dbReference>
<evidence type="ECO:0000313" key="10">
    <source>
        <dbReference type="Proteomes" id="UP001589793"/>
    </source>
</evidence>
<feature type="domain" description="Histidine kinase" evidence="8">
    <location>
        <begin position="320"/>
        <end position="551"/>
    </location>
</feature>
<dbReference type="RefSeq" id="WP_376979899.1">
    <property type="nucleotide sequence ID" value="NZ_JBHLSV010000008.1"/>
</dbReference>
<dbReference type="InterPro" id="IPR004358">
    <property type="entry name" value="Sig_transdc_His_kin-like_C"/>
</dbReference>
<dbReference type="CDD" id="cd00082">
    <property type="entry name" value="HisKA"/>
    <property type="match status" value="1"/>
</dbReference>
<dbReference type="SUPFAM" id="SSF55874">
    <property type="entry name" value="ATPase domain of HSP90 chaperone/DNA topoisomerase II/histidine kinase"/>
    <property type="match status" value="1"/>
</dbReference>
<name>A0ABV6RDK7_9MICO</name>
<dbReference type="EMBL" id="JBHLSV010000008">
    <property type="protein sequence ID" value="MFC0673963.1"/>
    <property type="molecule type" value="Genomic_DNA"/>
</dbReference>
<protein>
    <recommendedName>
        <fullName evidence="3">histidine kinase</fullName>
        <ecNumber evidence="3">2.7.13.3</ecNumber>
    </recommendedName>
</protein>
<dbReference type="InterPro" id="IPR005467">
    <property type="entry name" value="His_kinase_dom"/>
</dbReference>
<evidence type="ECO:0000256" key="3">
    <source>
        <dbReference type="ARBA" id="ARBA00012438"/>
    </source>
</evidence>
<evidence type="ECO:0000256" key="6">
    <source>
        <dbReference type="ARBA" id="ARBA00023012"/>
    </source>
</evidence>
<comment type="catalytic activity">
    <reaction evidence="1">
        <text>ATP + protein L-histidine = ADP + protein N-phospho-L-histidine.</text>
        <dbReference type="EC" id="2.7.13.3"/>
    </reaction>
</comment>
<dbReference type="Gene3D" id="3.30.565.10">
    <property type="entry name" value="Histidine kinase-like ATPase, C-terminal domain"/>
    <property type="match status" value="1"/>
</dbReference>
<dbReference type="InterPro" id="IPR003661">
    <property type="entry name" value="HisK_dim/P_dom"/>
</dbReference>
<feature type="transmembrane region" description="Helical" evidence="7">
    <location>
        <begin position="95"/>
        <end position="114"/>
    </location>
</feature>
<dbReference type="CDD" id="cd00075">
    <property type="entry name" value="HATPase"/>
    <property type="match status" value="1"/>
</dbReference>
<dbReference type="PROSITE" id="PS50109">
    <property type="entry name" value="HIS_KIN"/>
    <property type="match status" value="1"/>
</dbReference>
<keyword evidence="4" id="KW-0597">Phosphoprotein</keyword>
<dbReference type="PANTHER" id="PTHR43547:SF2">
    <property type="entry name" value="HYBRID SIGNAL TRANSDUCTION HISTIDINE KINASE C"/>
    <property type="match status" value="1"/>
</dbReference>
<feature type="transmembrane region" description="Helical" evidence="7">
    <location>
        <begin position="173"/>
        <end position="191"/>
    </location>
</feature>
<evidence type="ECO:0000256" key="2">
    <source>
        <dbReference type="ARBA" id="ARBA00004236"/>
    </source>
</evidence>
<comment type="subcellular location">
    <subcellularLocation>
        <location evidence="2">Cell membrane</location>
    </subcellularLocation>
</comment>
<evidence type="ECO:0000313" key="9">
    <source>
        <dbReference type="EMBL" id="MFC0673963.1"/>
    </source>
</evidence>
<dbReference type="Pfam" id="PF00512">
    <property type="entry name" value="HisKA"/>
    <property type="match status" value="1"/>
</dbReference>
<keyword evidence="5 9" id="KW-0808">Transferase</keyword>
<dbReference type="InterPro" id="IPR036890">
    <property type="entry name" value="HATPase_C_sf"/>
</dbReference>
<proteinExistence type="predicted"/>
<keyword evidence="6" id="KW-0902">Two-component regulatory system</keyword>
<evidence type="ECO:0000256" key="4">
    <source>
        <dbReference type="ARBA" id="ARBA00022553"/>
    </source>
</evidence>
<keyword evidence="7" id="KW-0472">Membrane</keyword>
<evidence type="ECO:0000256" key="5">
    <source>
        <dbReference type="ARBA" id="ARBA00022777"/>
    </source>
</evidence>
<dbReference type="SUPFAM" id="SSF47384">
    <property type="entry name" value="Homodimeric domain of signal transducing histidine kinase"/>
    <property type="match status" value="1"/>
</dbReference>
<keyword evidence="5 9" id="KW-0418">Kinase</keyword>
<dbReference type="Gene3D" id="1.10.287.130">
    <property type="match status" value="1"/>
</dbReference>
<sequence>MITEGRGPGPLRTVLRALREAPSGVLVAQPSLALGHQLTLSACLAIGLLLIGRADVDRPALFYSGDVIVHALTVLLVIGVLMVRGRSAVADRAGRWILVLVPVLDLLAIGVTRWGYLDAPVLRGSLMTLPAVWLAAQMRYRGVALGAAACLLSILAGLLLVEPERAVSVLARGVSSLLLVLALGMVVASIVSRLEETSRRNALIADAIGAVEVVVETDGSLRTRGRLTGPGRGVPIEALLADPVFSENGRSPVRPERNPLRRVREGVELDGQAVWTRAGGDRIALSVSSTRLDDGRMLMVVHDVTTSLAAVLQEEQFLAGISHELKTPLTSIAGYVELLEDEAEESAEQGRGMLDAELVRSHLAVISRNVVRLRSLIMGLLETARTSTDHIGSASAPEMRTSLTRLVDEQLQAIAPRAAARHLRIERRGFEEEVELVNVDPERLGQAVDNLLSNAVTYSHEGGTITLSLAIEEGQARLRVADAGIGIDSADLDSLFTPYFRARSATRAGISGNGLGLMITRRILRAHGGEVEVSSVLGEGTTVSLVLPLART</sequence>
<gene>
    <name evidence="9" type="ORF">ACFFF6_08335</name>
</gene>
<accession>A0ABV6RDK7</accession>
<evidence type="ECO:0000259" key="8">
    <source>
        <dbReference type="PROSITE" id="PS50109"/>
    </source>
</evidence>
<dbReference type="EC" id="2.7.13.3" evidence="3"/>